<protein>
    <submittedName>
        <fullName evidence="1">Uncharacterized protein</fullName>
    </submittedName>
</protein>
<reference evidence="1" key="2">
    <citation type="journal article" date="2015" name="Fish Shellfish Immunol.">
        <title>Early steps in the European eel (Anguilla anguilla)-Vibrio vulnificus interaction in the gills: Role of the RtxA13 toxin.</title>
        <authorList>
            <person name="Callol A."/>
            <person name="Pajuelo D."/>
            <person name="Ebbesson L."/>
            <person name="Teles M."/>
            <person name="MacKenzie S."/>
            <person name="Amaro C."/>
        </authorList>
    </citation>
    <scope>NUCLEOTIDE SEQUENCE</scope>
</reference>
<name>A0A0E9S2A6_ANGAN</name>
<accession>A0A0E9S2A6</accession>
<evidence type="ECO:0000313" key="1">
    <source>
        <dbReference type="EMBL" id="JAH34780.1"/>
    </source>
</evidence>
<organism evidence="1">
    <name type="scientific">Anguilla anguilla</name>
    <name type="common">European freshwater eel</name>
    <name type="synonym">Muraena anguilla</name>
    <dbReference type="NCBI Taxonomy" id="7936"/>
    <lineage>
        <taxon>Eukaryota</taxon>
        <taxon>Metazoa</taxon>
        <taxon>Chordata</taxon>
        <taxon>Craniata</taxon>
        <taxon>Vertebrata</taxon>
        <taxon>Euteleostomi</taxon>
        <taxon>Actinopterygii</taxon>
        <taxon>Neopterygii</taxon>
        <taxon>Teleostei</taxon>
        <taxon>Anguilliformes</taxon>
        <taxon>Anguillidae</taxon>
        <taxon>Anguilla</taxon>
    </lineage>
</organism>
<proteinExistence type="predicted"/>
<sequence length="35" mass="4027">MAAAALQHQNLHYKSPHCDQFNSPFYHEGPTLMKL</sequence>
<dbReference type="EMBL" id="GBXM01073797">
    <property type="protein sequence ID" value="JAH34780.1"/>
    <property type="molecule type" value="Transcribed_RNA"/>
</dbReference>
<dbReference type="AlphaFoldDB" id="A0A0E9S2A6"/>
<reference evidence="1" key="1">
    <citation type="submission" date="2014-11" db="EMBL/GenBank/DDBJ databases">
        <authorList>
            <person name="Amaro Gonzalez C."/>
        </authorList>
    </citation>
    <scope>NUCLEOTIDE SEQUENCE</scope>
</reference>